<dbReference type="PANTHER" id="PTHR42785:SF1">
    <property type="entry name" value="DNA TOPOISOMERASE"/>
    <property type="match status" value="1"/>
</dbReference>
<feature type="domain" description="DNA topoisomerase type IA zn finger" evidence="1">
    <location>
        <begin position="13"/>
        <end position="49"/>
    </location>
</feature>
<evidence type="ECO:0000259" key="1">
    <source>
        <dbReference type="Pfam" id="PF01396"/>
    </source>
</evidence>
<accession>A0ABU9GME0</accession>
<feature type="domain" description="DNA topoisomerase type IA zn finger" evidence="1">
    <location>
        <begin position="60"/>
        <end position="95"/>
    </location>
</feature>
<evidence type="ECO:0000313" key="3">
    <source>
        <dbReference type="Proteomes" id="UP001369082"/>
    </source>
</evidence>
<dbReference type="SUPFAM" id="SSF57783">
    <property type="entry name" value="Zinc beta-ribbon"/>
    <property type="match status" value="2"/>
</dbReference>
<keyword evidence="3" id="KW-1185">Reference proteome</keyword>
<dbReference type="PANTHER" id="PTHR42785">
    <property type="entry name" value="DNA TOPOISOMERASE, TYPE IA, CORE"/>
    <property type="match status" value="1"/>
</dbReference>
<organism evidence="2 3">
    <name type="scientific">Psychromonas aquatilis</name>
    <dbReference type="NCBI Taxonomy" id="2005072"/>
    <lineage>
        <taxon>Bacteria</taxon>
        <taxon>Pseudomonadati</taxon>
        <taxon>Pseudomonadota</taxon>
        <taxon>Gammaproteobacteria</taxon>
        <taxon>Alteromonadales</taxon>
        <taxon>Psychromonadaceae</taxon>
        <taxon>Psychromonas</taxon>
    </lineage>
</organism>
<dbReference type="EMBL" id="JBAKAZ010000006">
    <property type="protein sequence ID" value="MEL0628478.1"/>
    <property type="molecule type" value="Genomic_DNA"/>
</dbReference>
<dbReference type="RefSeq" id="WP_341596451.1">
    <property type="nucleotide sequence ID" value="NZ_JBAKAZ010000006.1"/>
</dbReference>
<sequence length="187" mass="20942">MENLSTHHKKDAELCPKCGSHLHIRNGKQGPFLGCSAYPSCDYLKPLHEKSDVKKVLTGSSCPLCQHELVLKQGRFGLFIGCSTYPTCEHTSPLSDHNQNEAEKQVEGPKVACPSCKKGHLVPRQSRFGKTFYACDNYPTCKYAVNDKPVNEFCPECHWPITVERKTNTGKRMICPKKGCGYRSKPI</sequence>
<dbReference type="Proteomes" id="UP001369082">
    <property type="component" value="Unassembled WGS sequence"/>
</dbReference>
<comment type="caution">
    <text evidence="2">The sequence shown here is derived from an EMBL/GenBank/DDBJ whole genome shotgun (WGS) entry which is preliminary data.</text>
</comment>
<protein>
    <submittedName>
        <fullName evidence="2">Topoisomerase DNA-binding C4 zinc finger domain-containing protein</fullName>
    </submittedName>
</protein>
<proteinExistence type="predicted"/>
<reference evidence="2 3" key="1">
    <citation type="submission" date="2024-02" db="EMBL/GenBank/DDBJ databases">
        <title>Bacteria isolated from the canopy kelp, Nereocystis luetkeana.</title>
        <authorList>
            <person name="Pfister C.A."/>
            <person name="Younker I.T."/>
            <person name="Light S.H."/>
        </authorList>
    </citation>
    <scope>NUCLEOTIDE SEQUENCE [LARGE SCALE GENOMIC DNA]</scope>
    <source>
        <strain evidence="2 3">TI.1.05</strain>
    </source>
</reference>
<feature type="domain" description="DNA topoisomerase type IA zn finger" evidence="1">
    <location>
        <begin position="111"/>
        <end position="149"/>
    </location>
</feature>
<evidence type="ECO:0000313" key="2">
    <source>
        <dbReference type="EMBL" id="MEL0628478.1"/>
    </source>
</evidence>
<dbReference type="Gene3D" id="3.30.65.10">
    <property type="entry name" value="Bacterial Topoisomerase I, domain 1"/>
    <property type="match status" value="3"/>
</dbReference>
<dbReference type="Pfam" id="PF01396">
    <property type="entry name" value="Zn_ribbon_Top1"/>
    <property type="match status" value="3"/>
</dbReference>
<gene>
    <name evidence="2" type="ORF">V6256_02565</name>
</gene>
<dbReference type="InterPro" id="IPR013498">
    <property type="entry name" value="Topo_IA_Znf"/>
</dbReference>
<keyword evidence="2" id="KW-0238">DNA-binding</keyword>
<dbReference type="InterPro" id="IPR000380">
    <property type="entry name" value="Topo_IA"/>
</dbReference>
<dbReference type="GO" id="GO:0003677">
    <property type="term" value="F:DNA binding"/>
    <property type="evidence" value="ECO:0007669"/>
    <property type="project" value="UniProtKB-KW"/>
</dbReference>
<name>A0ABU9GME0_9GAMM</name>